<comment type="caution">
    <text evidence="2">The sequence shown here is derived from an EMBL/GenBank/DDBJ whole genome shotgun (WGS) entry which is preliminary data.</text>
</comment>
<sequence length="291" mass="31903">MTPAPIRLVEFYIDGHDIGHFTFEPADTSNGLPSVCDPEKVVPGQFFMLSIPGHGEAAFTYTAMPDENGRFVALIRRIGSLTEALFKCKPGDLLGGRGSFGKGWPDLTNQKVLVIAGGLGLAPVAAKITALIAADSAPVVYFSARNESMLVLEKERAIWKEHCKVYEAIDDIDNAKGDYMHGRKLKENLAHIQKEHGPFDHIITCGPEGMMEFVCHMVTENGHPADQLWLSLERRMHCGVGLCGHCYVADDLVCIDGPTYRWDQLGELVVKEKSIKPPVEPVDMAVDAMAV</sequence>
<dbReference type="InterPro" id="IPR039261">
    <property type="entry name" value="FNR_nucleotide-bd"/>
</dbReference>
<dbReference type="InterPro" id="IPR001433">
    <property type="entry name" value="OxRdtase_FAD/NAD-bd"/>
</dbReference>
<dbReference type="PANTHER" id="PTHR43513">
    <property type="entry name" value="DIHYDROOROTATE DEHYDROGENASE B (NAD(+)), ELECTRON TRANSFER SUBUNIT"/>
    <property type="match status" value="1"/>
</dbReference>
<protein>
    <recommendedName>
        <fullName evidence="1">FAD-binding FR-type domain-containing protein</fullName>
    </recommendedName>
</protein>
<dbReference type="EMBL" id="JAPFCC010000001">
    <property type="protein sequence ID" value="MCW7552087.1"/>
    <property type="molecule type" value="Genomic_DNA"/>
</dbReference>
<keyword evidence="3" id="KW-1185">Reference proteome</keyword>
<dbReference type="Gene3D" id="3.40.50.80">
    <property type="entry name" value="Nucleotide-binding domain of ferredoxin-NADP reductase (FNR) module"/>
    <property type="match status" value="1"/>
</dbReference>
<dbReference type="PRINTS" id="PR00410">
    <property type="entry name" value="PHEHYDRXLASE"/>
</dbReference>
<proteinExistence type="predicted"/>
<evidence type="ECO:0000259" key="1">
    <source>
        <dbReference type="PROSITE" id="PS51384"/>
    </source>
</evidence>
<dbReference type="InterPro" id="IPR017927">
    <property type="entry name" value="FAD-bd_FR_type"/>
</dbReference>
<dbReference type="InterPro" id="IPR019480">
    <property type="entry name" value="Dihydroorotate_DH_Fe-S-bd"/>
</dbReference>
<accession>A0ABT3MRX2</accession>
<gene>
    <name evidence="2" type="ORF">NX722_05395</name>
</gene>
<organism evidence="2 3">
    <name type="scientific">Endozoicomonas gorgoniicola</name>
    <dbReference type="NCBI Taxonomy" id="1234144"/>
    <lineage>
        <taxon>Bacteria</taxon>
        <taxon>Pseudomonadati</taxon>
        <taxon>Pseudomonadota</taxon>
        <taxon>Gammaproteobacteria</taxon>
        <taxon>Oceanospirillales</taxon>
        <taxon>Endozoicomonadaceae</taxon>
        <taxon>Endozoicomonas</taxon>
    </lineage>
</organism>
<dbReference type="SUPFAM" id="SSF63380">
    <property type="entry name" value="Riboflavin synthase domain-like"/>
    <property type="match status" value="1"/>
</dbReference>
<feature type="domain" description="FAD-binding FR-type" evidence="1">
    <location>
        <begin position="1"/>
        <end position="106"/>
    </location>
</feature>
<name>A0ABT3MRX2_9GAMM</name>
<dbReference type="InterPro" id="IPR050353">
    <property type="entry name" value="PyrK_electron_transfer"/>
</dbReference>
<dbReference type="InterPro" id="IPR017938">
    <property type="entry name" value="Riboflavin_synthase-like_b-brl"/>
</dbReference>
<dbReference type="RefSeq" id="WP_262568613.1">
    <property type="nucleotide sequence ID" value="NZ_JAPFCC010000001.1"/>
</dbReference>
<evidence type="ECO:0000313" key="3">
    <source>
        <dbReference type="Proteomes" id="UP001209854"/>
    </source>
</evidence>
<dbReference type="Proteomes" id="UP001209854">
    <property type="component" value="Unassembled WGS sequence"/>
</dbReference>
<dbReference type="PANTHER" id="PTHR43513:SF3">
    <property type="entry name" value="DIHYDROOROTATE DEHYDROGENASE B (NAD(+)), ELECTRON TRANSFER SUBUNIT-RELATED"/>
    <property type="match status" value="1"/>
</dbReference>
<reference evidence="2 3" key="1">
    <citation type="submission" date="2022-10" db="EMBL/GenBank/DDBJ databases">
        <title>High-quality genome sequences of two octocoral-associated bacteria, Endozoicomonas euniceicola EF212 and Endozoicomonas gorgoniicola PS125.</title>
        <authorList>
            <person name="Chiou Y.-J."/>
            <person name="Chen Y.-H."/>
        </authorList>
    </citation>
    <scope>NUCLEOTIDE SEQUENCE [LARGE SCALE GENOMIC DNA]</scope>
    <source>
        <strain evidence="2 3">PS125</strain>
    </source>
</reference>
<dbReference type="SUPFAM" id="SSF52343">
    <property type="entry name" value="Ferredoxin reductase-like, C-terminal NADP-linked domain"/>
    <property type="match status" value="1"/>
</dbReference>
<dbReference type="Gene3D" id="2.40.30.10">
    <property type="entry name" value="Translation factors"/>
    <property type="match status" value="1"/>
</dbReference>
<evidence type="ECO:0000313" key="2">
    <source>
        <dbReference type="EMBL" id="MCW7552087.1"/>
    </source>
</evidence>
<dbReference type="Pfam" id="PF10418">
    <property type="entry name" value="DHODB_Fe-S_bind"/>
    <property type="match status" value="1"/>
</dbReference>
<dbReference type="Pfam" id="PF00175">
    <property type="entry name" value="NAD_binding_1"/>
    <property type="match status" value="1"/>
</dbReference>
<dbReference type="PROSITE" id="PS51384">
    <property type="entry name" value="FAD_FR"/>
    <property type="match status" value="1"/>
</dbReference>